<feature type="repeat" description="PPR" evidence="5">
    <location>
        <begin position="378"/>
        <end position="412"/>
    </location>
</feature>
<dbReference type="FunFam" id="1.25.40.10:FF:000366">
    <property type="entry name" value="Pentatricopeptide (PPR) repeat-containing protein"/>
    <property type="match status" value="1"/>
</dbReference>
<dbReference type="InterPro" id="IPR046960">
    <property type="entry name" value="PPR_At4g14850-like_plant"/>
</dbReference>
<dbReference type="Proteomes" id="UP000694005">
    <property type="component" value="Chromosome A01"/>
</dbReference>
<comment type="similarity">
    <text evidence="2">Belongs to the multicopper oxidase family.</text>
</comment>
<dbReference type="SUPFAM" id="SSF48452">
    <property type="entry name" value="TPR-like"/>
    <property type="match status" value="1"/>
</dbReference>
<dbReference type="InterPro" id="IPR046848">
    <property type="entry name" value="E_motif"/>
</dbReference>
<dbReference type="InterPro" id="IPR011707">
    <property type="entry name" value="Cu-oxidase-like_N"/>
</dbReference>
<dbReference type="EMBL" id="LR031571">
    <property type="protein sequence ID" value="VDC73684.1"/>
    <property type="molecule type" value="Genomic_DNA"/>
</dbReference>
<feature type="repeat" description="PPR" evidence="5">
    <location>
        <begin position="277"/>
        <end position="311"/>
    </location>
</feature>
<keyword evidence="3" id="KW-0677">Repeat</keyword>
<name>A0A3P5ZDD5_BRACM</name>
<dbReference type="Pfam" id="PF07732">
    <property type="entry name" value="Cu-oxidase_3"/>
    <property type="match status" value="1"/>
</dbReference>
<dbReference type="PANTHER" id="PTHR47926:SF414">
    <property type="entry name" value="PENTATRICOPEPTIDE REPEAT-CONTAINING PROTEIN DOT4, CHLOROPLASTIC-LIKE"/>
    <property type="match status" value="1"/>
</dbReference>
<organism evidence="11">
    <name type="scientific">Brassica campestris</name>
    <name type="common">Field mustard</name>
    <dbReference type="NCBI Taxonomy" id="3711"/>
    <lineage>
        <taxon>Eukaryota</taxon>
        <taxon>Viridiplantae</taxon>
        <taxon>Streptophyta</taxon>
        <taxon>Embryophyta</taxon>
        <taxon>Tracheophyta</taxon>
        <taxon>Spermatophyta</taxon>
        <taxon>Magnoliopsida</taxon>
        <taxon>eudicotyledons</taxon>
        <taxon>Gunneridae</taxon>
        <taxon>Pentapetalae</taxon>
        <taxon>rosids</taxon>
        <taxon>malvids</taxon>
        <taxon>Brassicales</taxon>
        <taxon>Brassicaceae</taxon>
        <taxon>Brassiceae</taxon>
        <taxon>Brassica</taxon>
    </lineage>
</organism>
<dbReference type="InterPro" id="IPR001117">
    <property type="entry name" value="Cu-oxidase_2nd"/>
</dbReference>
<dbReference type="Pfam" id="PF00394">
    <property type="entry name" value="Cu-oxidase"/>
    <property type="match status" value="1"/>
</dbReference>
<dbReference type="Pfam" id="PF13041">
    <property type="entry name" value="PPR_2"/>
    <property type="match status" value="2"/>
</dbReference>
<evidence type="ECO:0000256" key="3">
    <source>
        <dbReference type="ARBA" id="ARBA00022737"/>
    </source>
</evidence>
<dbReference type="SUPFAM" id="SSF49503">
    <property type="entry name" value="Cupredoxins"/>
    <property type="match status" value="3"/>
</dbReference>
<dbReference type="InterPro" id="IPR011990">
    <property type="entry name" value="TPR-like_helical_dom_sf"/>
</dbReference>
<evidence type="ECO:0008006" key="12">
    <source>
        <dbReference type="Google" id="ProtNLM"/>
    </source>
</evidence>
<dbReference type="AlphaFoldDB" id="A0A3P5ZDD5"/>
<dbReference type="FunFam" id="1.25.40.10:FF:001695">
    <property type="entry name" value="Pentatricopeptide repeat-containing protein At4g37170"/>
    <property type="match status" value="1"/>
</dbReference>
<evidence type="ECO:0000259" key="8">
    <source>
        <dbReference type="Pfam" id="PF07732"/>
    </source>
</evidence>
<dbReference type="Pfam" id="PF01535">
    <property type="entry name" value="PPR"/>
    <property type="match status" value="4"/>
</dbReference>
<feature type="repeat" description="PPR" evidence="5">
    <location>
        <begin position="113"/>
        <end position="143"/>
    </location>
</feature>
<evidence type="ECO:0000259" key="6">
    <source>
        <dbReference type="Pfam" id="PF00394"/>
    </source>
</evidence>
<feature type="repeat" description="PPR" evidence="5">
    <location>
        <begin position="78"/>
        <end position="112"/>
    </location>
</feature>
<dbReference type="InterPro" id="IPR008972">
    <property type="entry name" value="Cupredoxin"/>
</dbReference>
<dbReference type="NCBIfam" id="TIGR00756">
    <property type="entry name" value="PPR"/>
    <property type="match status" value="6"/>
</dbReference>
<dbReference type="PANTHER" id="PTHR47926">
    <property type="entry name" value="PENTATRICOPEPTIDE REPEAT-CONTAINING PROTEIN"/>
    <property type="match status" value="1"/>
</dbReference>
<sequence length="1200" mass="135714">MNQTIARKLSTFVNMSSSYASMKRFPEKKFFNSNQEDVSVVERLCKGKRFSEAIDVLCEQKLLIEAVQLLGRAKNPPPASTYCNLIQICTQRRALEEGKKVHRHIRASGFVPGVVICNRLMRMYAKCGSLVDARKVFDEMPMRDVCSWNVMVNGYAEAGLVEEARKVFDEMPERDSYSWTAMVNGYVKRDQPEEALVMYSLMQKEWDSKANVFTVSSAVAAAAEIACIRRGREIHGHVVRAGLDSDEVLWSSLMDMYGKCGCIDEARRIFDKIVVKDVVSWTSMIDRYFKSRRWREGFSLFSDLVGSRTQPNEYTFAGVLNACTDLTTEEIGKQVHGYMTRVGYDPYSFASSSLVDMYTKCGNMESAKRVVDGCRKPDLFSWTSLIGGYAQNGEPEKALKYFDLLLESGTKPDHITFVSVLSACTHAGLVEKGLEYFHSITEKHGMSHTDDHYTCLVDLLARSGRFEELKDVISQMPMKPSKYLWASVLGGCSTHGNVDLAEEAARELFEIEPENPATYVTMANIYASAGKWEEEGRMRKRMNQTGVTKTPGSSWTEVKRKRHVFTAGDTSHPMHEQIVEYLGELRKKMKEEGYVPATSLVLHDVEDEQKEENLVYHSEKLAVAFAILSTPEGTGVKVFKNLRSCVDCHSAIKFISKITKRKITVRDSARFHCFENGHCSCRDYCAEDPYLFYTWTVTYGTRSPLGVPQQVILINGQFPGPAIEAVTNNNIVVNLINMLDEPFLITWNGVKQRRTSWQDGVLGTNCPIQPNSNWTYQFQLKDQIGTYTYFASTSMHRASGAFGALNINQRSVITTPYPTPDGDFTLLVTDWFKMSHKDLRKRLDAGYALPLPDALLINGVSKGLIFTGEQGKTYKFRVSNVGIGTSINFRIQDHTMSLIEVEGAHTLQESYESLDVHVGQSVTVLVNLKASVRDYYIVASTRFTKPILNTNASLRYLGSKNAVSGPLPVGPTYHIHWSMKQARTIRMNLTANAARPNPQGSFHYGTIPINRTLILANAATMIYGKLRYTVNRISYINPETPLKLADWYNISGVFDFKTMLSTPTIGPAHFGTSVFDVELHEFVEIIFQNDERSIQSWHMDGTSAFLVGYGSGTWNVTMRKRYNLVDAVARHTFQVYPLSWTSILVSLDNKGMWNLRSQIWSRRYLGQELYVRVWNDEKSIYTEAYPPLNALYCGQAKRPR</sequence>
<dbReference type="Gene3D" id="2.60.40.420">
    <property type="entry name" value="Cupredoxins - blue copper proteins"/>
    <property type="match status" value="3"/>
</dbReference>
<feature type="domain" description="Plastocyanin-like" evidence="8">
    <location>
        <begin position="697"/>
        <end position="810"/>
    </location>
</feature>
<dbReference type="FunFam" id="1.25.40.10:FF:000284">
    <property type="entry name" value="Pentatricopeptide repeat-containing protein"/>
    <property type="match status" value="1"/>
</dbReference>
<feature type="repeat" description="PPR" evidence="5">
    <location>
        <begin position="246"/>
        <end position="276"/>
    </location>
</feature>
<evidence type="ECO:0000256" key="1">
    <source>
        <dbReference type="ARBA" id="ARBA00006643"/>
    </source>
</evidence>
<feature type="repeat" description="PPR" evidence="5">
    <location>
        <begin position="515"/>
        <end position="549"/>
    </location>
</feature>
<dbReference type="FunFam" id="1.25.40.10:FF:000031">
    <property type="entry name" value="Pentatricopeptide repeat-containing protein mitochondrial"/>
    <property type="match status" value="1"/>
</dbReference>
<dbReference type="Gene3D" id="1.25.40.10">
    <property type="entry name" value="Tetratricopeptide repeat domain"/>
    <property type="match status" value="5"/>
</dbReference>
<dbReference type="Pfam" id="PF07731">
    <property type="entry name" value="Cu-oxidase_2"/>
    <property type="match status" value="1"/>
</dbReference>
<dbReference type="GO" id="GO:0005507">
    <property type="term" value="F:copper ion binding"/>
    <property type="evidence" value="ECO:0007669"/>
    <property type="project" value="InterPro"/>
</dbReference>
<evidence type="ECO:0000256" key="2">
    <source>
        <dbReference type="ARBA" id="ARBA00010609"/>
    </source>
</evidence>
<evidence type="ECO:0000256" key="4">
    <source>
        <dbReference type="ARBA" id="ARBA00023180"/>
    </source>
</evidence>
<dbReference type="PROSITE" id="PS51375">
    <property type="entry name" value="PPR"/>
    <property type="match status" value="7"/>
</dbReference>
<dbReference type="GO" id="GO:0016491">
    <property type="term" value="F:oxidoreductase activity"/>
    <property type="evidence" value="ECO:0007669"/>
    <property type="project" value="InterPro"/>
</dbReference>
<dbReference type="GO" id="GO:0003723">
    <property type="term" value="F:RNA binding"/>
    <property type="evidence" value="ECO:0007669"/>
    <property type="project" value="InterPro"/>
</dbReference>
<feature type="domain" description="Plastocyanin-like" evidence="6">
    <location>
        <begin position="823"/>
        <end position="956"/>
    </location>
</feature>
<feature type="repeat" description="PPR" evidence="5">
    <location>
        <begin position="144"/>
        <end position="178"/>
    </location>
</feature>
<evidence type="ECO:0000313" key="11">
    <source>
        <dbReference type="EMBL" id="VDC73684.1"/>
    </source>
</evidence>
<proteinExistence type="inferred from homology"/>
<dbReference type="Pfam" id="PF20431">
    <property type="entry name" value="E_motif"/>
    <property type="match status" value="1"/>
</dbReference>
<dbReference type="InterPro" id="IPR032867">
    <property type="entry name" value="DYW_dom"/>
</dbReference>
<evidence type="ECO:0000259" key="9">
    <source>
        <dbReference type="Pfam" id="PF14432"/>
    </source>
</evidence>
<dbReference type="Gramene" id="A01p02040.2_BraZ1">
    <property type="protein sequence ID" value="A01p02040.2_BraZ1.CDS"/>
    <property type="gene ID" value="A01g02040.2_BraZ1"/>
</dbReference>
<dbReference type="GO" id="GO:0009451">
    <property type="term" value="P:RNA modification"/>
    <property type="evidence" value="ECO:0007669"/>
    <property type="project" value="InterPro"/>
</dbReference>
<reference evidence="11" key="1">
    <citation type="submission" date="2018-11" db="EMBL/GenBank/DDBJ databases">
        <authorList>
            <consortium name="Genoscope - CEA"/>
            <person name="William W."/>
        </authorList>
    </citation>
    <scope>NUCLEOTIDE SEQUENCE</scope>
</reference>
<protein>
    <recommendedName>
        <fullName evidence="12">DYW domain-containing protein</fullName>
    </recommendedName>
</protein>
<evidence type="ECO:0000259" key="7">
    <source>
        <dbReference type="Pfam" id="PF07731"/>
    </source>
</evidence>
<dbReference type="Pfam" id="PF14432">
    <property type="entry name" value="DYW_deaminase"/>
    <property type="match status" value="1"/>
</dbReference>
<feature type="domain" description="Plastocyanin-like" evidence="7">
    <location>
        <begin position="1040"/>
        <end position="1178"/>
    </location>
</feature>
<evidence type="ECO:0000313" key="10">
    <source>
        <dbReference type="EMBL" id="CAG7886128.1"/>
    </source>
</evidence>
<dbReference type="InterPro" id="IPR002885">
    <property type="entry name" value="PPR_rpt"/>
</dbReference>
<dbReference type="InterPro" id="IPR011706">
    <property type="entry name" value="Cu-oxidase_C"/>
</dbReference>
<feature type="domain" description="DYW" evidence="9">
    <location>
        <begin position="593"/>
        <end position="684"/>
    </location>
</feature>
<accession>A0A3P5ZDD5</accession>
<keyword evidence="4" id="KW-0325">Glycoprotein</keyword>
<dbReference type="EMBL" id="LS974617">
    <property type="protein sequence ID" value="CAG7886128.1"/>
    <property type="molecule type" value="Genomic_DNA"/>
</dbReference>
<dbReference type="GO" id="GO:0008270">
    <property type="term" value="F:zinc ion binding"/>
    <property type="evidence" value="ECO:0007669"/>
    <property type="project" value="InterPro"/>
</dbReference>
<gene>
    <name evidence="11" type="ORF">BRAA01T00186Z</name>
    <name evidence="10" type="ORF">BRAPAZ1V2_A01P02040.2</name>
</gene>
<evidence type="ECO:0000256" key="5">
    <source>
        <dbReference type="PROSITE-ProRule" id="PRU00708"/>
    </source>
</evidence>
<comment type="similarity">
    <text evidence="1">Belongs to the PPR family. PCMP-H subfamily.</text>
</comment>